<dbReference type="SUPFAM" id="SSF53335">
    <property type="entry name" value="S-adenosyl-L-methionine-dependent methyltransferases"/>
    <property type="match status" value="1"/>
</dbReference>
<gene>
    <name evidence="1" type="primary">rebM_2</name>
    <name evidence="1" type="ORF">Enr13x_55370</name>
</gene>
<proteinExistence type="predicted"/>
<sequence>MIAVDGVKKDSIRSHYQLGTLFYRLLWGPHIHHGLWDDDAPDHQTSAYQAQCQLTDALADLATIRSTDRLVDIGCGMGGSAIRLAKGRGCDVTGVTLSPVQRNWAAFSSRVNRVAGQTRFLAEDAERVVFQPASFDVVWSVECTEHLFDKPEFFRRAAEWLRPGGRIAICVWFEGEDTTRSGHRKQCEEVCERFVCPSLATRSDYAEWMVQNGLEIRHNVDWTPRVTRTWEICKRRVQQTGIRHLARLLDREQVDFIDGFDALLEAYRSGAMQYGAIVAEKPNPCPTGNPNE</sequence>
<dbReference type="RefSeq" id="WP_145389931.1">
    <property type="nucleotide sequence ID" value="NZ_CP037423.1"/>
</dbReference>
<dbReference type="PANTHER" id="PTHR44068">
    <property type="entry name" value="ZGC:194242"/>
    <property type="match status" value="1"/>
</dbReference>
<dbReference type="GO" id="GO:0102082">
    <property type="term" value="F:demethylrebeccamycin--D-glucose O-methyltransferase activity"/>
    <property type="evidence" value="ECO:0007669"/>
    <property type="project" value="UniProtKB-EC"/>
</dbReference>
<dbReference type="Proteomes" id="UP000319004">
    <property type="component" value="Chromosome"/>
</dbReference>
<name>A0A518HXR6_9BACT</name>
<keyword evidence="1" id="KW-0808">Transferase</keyword>
<dbReference type="InterPro" id="IPR050447">
    <property type="entry name" value="Erg6_SMT_methyltransf"/>
</dbReference>
<dbReference type="KEGG" id="snep:Enr13x_55370"/>
<keyword evidence="1" id="KW-0489">Methyltransferase</keyword>
<dbReference type="CDD" id="cd02440">
    <property type="entry name" value="AdoMet_MTases"/>
    <property type="match status" value="1"/>
</dbReference>
<keyword evidence="2" id="KW-1185">Reference proteome</keyword>
<dbReference type="PANTHER" id="PTHR44068:SF11">
    <property type="entry name" value="GERANYL DIPHOSPHATE 2-C-METHYLTRANSFERASE"/>
    <property type="match status" value="1"/>
</dbReference>
<evidence type="ECO:0000313" key="1">
    <source>
        <dbReference type="EMBL" id="QDV45658.1"/>
    </source>
</evidence>
<reference evidence="1 2" key="1">
    <citation type="submission" date="2019-03" db="EMBL/GenBank/DDBJ databases">
        <title>Deep-cultivation of Planctomycetes and their phenomic and genomic characterization uncovers novel biology.</title>
        <authorList>
            <person name="Wiegand S."/>
            <person name="Jogler M."/>
            <person name="Boedeker C."/>
            <person name="Pinto D."/>
            <person name="Vollmers J."/>
            <person name="Rivas-Marin E."/>
            <person name="Kohn T."/>
            <person name="Peeters S.H."/>
            <person name="Heuer A."/>
            <person name="Rast P."/>
            <person name="Oberbeckmann S."/>
            <person name="Bunk B."/>
            <person name="Jeske O."/>
            <person name="Meyerdierks A."/>
            <person name="Storesund J.E."/>
            <person name="Kallscheuer N."/>
            <person name="Luecker S."/>
            <person name="Lage O.M."/>
            <person name="Pohl T."/>
            <person name="Merkel B.J."/>
            <person name="Hornburger P."/>
            <person name="Mueller R.-W."/>
            <person name="Bruemmer F."/>
            <person name="Labrenz M."/>
            <person name="Spormann A.M."/>
            <person name="Op den Camp H."/>
            <person name="Overmann J."/>
            <person name="Amann R."/>
            <person name="Jetten M.S.M."/>
            <person name="Mascher T."/>
            <person name="Medema M.H."/>
            <person name="Devos D.P."/>
            <person name="Kaster A.-K."/>
            <person name="Ovreas L."/>
            <person name="Rohde M."/>
            <person name="Galperin M.Y."/>
            <person name="Jogler C."/>
        </authorList>
    </citation>
    <scope>NUCLEOTIDE SEQUENCE [LARGE SCALE GENOMIC DNA]</scope>
    <source>
        <strain evidence="1 2">Enr13</strain>
    </source>
</reference>
<organism evidence="1 2">
    <name type="scientific">Stieleria neptunia</name>
    <dbReference type="NCBI Taxonomy" id="2527979"/>
    <lineage>
        <taxon>Bacteria</taxon>
        <taxon>Pseudomonadati</taxon>
        <taxon>Planctomycetota</taxon>
        <taxon>Planctomycetia</taxon>
        <taxon>Pirellulales</taxon>
        <taxon>Pirellulaceae</taxon>
        <taxon>Stieleria</taxon>
    </lineage>
</organism>
<dbReference type="InterPro" id="IPR029063">
    <property type="entry name" value="SAM-dependent_MTases_sf"/>
</dbReference>
<accession>A0A518HXR6</accession>
<dbReference type="Pfam" id="PF13489">
    <property type="entry name" value="Methyltransf_23"/>
    <property type="match status" value="1"/>
</dbReference>
<dbReference type="EMBL" id="CP037423">
    <property type="protein sequence ID" value="QDV45658.1"/>
    <property type="molecule type" value="Genomic_DNA"/>
</dbReference>
<dbReference type="GO" id="GO:0032259">
    <property type="term" value="P:methylation"/>
    <property type="evidence" value="ECO:0007669"/>
    <property type="project" value="UniProtKB-KW"/>
</dbReference>
<evidence type="ECO:0000313" key="2">
    <source>
        <dbReference type="Proteomes" id="UP000319004"/>
    </source>
</evidence>
<dbReference type="EC" id="2.1.1.164" evidence="1"/>
<dbReference type="OrthoDB" id="278023at2"/>
<dbReference type="AlphaFoldDB" id="A0A518HXR6"/>
<dbReference type="Gene3D" id="3.40.50.150">
    <property type="entry name" value="Vaccinia Virus protein VP39"/>
    <property type="match status" value="1"/>
</dbReference>
<protein>
    <submittedName>
        <fullName evidence="1">Demethylrebeccamycin-D-glucose O-methyltransferase</fullName>
        <ecNumber evidence="1">2.1.1.164</ecNumber>
    </submittedName>
</protein>